<evidence type="ECO:0000313" key="7">
    <source>
        <dbReference type="EMBL" id="POQ98584.1"/>
    </source>
</evidence>
<dbReference type="AlphaFoldDB" id="A0A2S4JG89"/>
<organism evidence="7 8">
    <name type="scientific">Alkalispirochaeta sphaeroplastigenens</name>
    <dbReference type="NCBI Taxonomy" id="1187066"/>
    <lineage>
        <taxon>Bacteria</taxon>
        <taxon>Pseudomonadati</taxon>
        <taxon>Spirochaetota</taxon>
        <taxon>Spirochaetia</taxon>
        <taxon>Spirochaetales</taxon>
        <taxon>Spirochaetaceae</taxon>
        <taxon>Alkalispirochaeta</taxon>
    </lineage>
</organism>
<evidence type="ECO:0000313" key="8">
    <source>
        <dbReference type="Proteomes" id="UP000237350"/>
    </source>
</evidence>
<feature type="transmembrane region" description="Helical" evidence="6">
    <location>
        <begin position="429"/>
        <end position="448"/>
    </location>
</feature>
<keyword evidence="3 6" id="KW-0812">Transmembrane</keyword>
<keyword evidence="4 6" id="KW-1133">Transmembrane helix</keyword>
<evidence type="ECO:0000256" key="3">
    <source>
        <dbReference type="ARBA" id="ARBA00022692"/>
    </source>
</evidence>
<dbReference type="Pfam" id="PF04286">
    <property type="entry name" value="DUF445"/>
    <property type="match status" value="1"/>
</dbReference>
<dbReference type="Proteomes" id="UP000237350">
    <property type="component" value="Unassembled WGS sequence"/>
</dbReference>
<sequence length="454" mass="50704">MTVPVIATIFPWALPVVLGAAIGYLTNSLAIRMLFRPLRPVMVWKIPLPFTPGVIPRQRGELARSIARMVSRDLLSREVLDQRFSAGSFRSGLEGALSRGVGALSSMPLVRVTEKIRAEQLLRQLDNRAMEFLEGDAGRSLRENLARRAARCLSARAADIAPLLLKEFSGVKPLERISPERAGLLVDACWPDVARAAEALLQRQEVRHELARRVEGLLSFALDQLNPLQRLLVVTVQYDRQLAEMTPLLVERIIGETQSFVESGACREMAKGALIRWVEEHRGSTGRDLLPGDSGAEVFLVLGESLEEALGDSDRLASCLERHLQALPGRVARPDPVAGRETPWVRALLAWIGRRGQVPLGEVFPVLHRRERLISRWGARRIQGLLRSVTREILDHLDVEELVVSRIDSLEVERVESLLMDIIRRHLRWINVFGAFLGAVIGASQVLLRLMEVV</sequence>
<accession>A0A2S4JG89</accession>
<gene>
    <name evidence="7" type="ORF">AU468_12620</name>
</gene>
<comment type="similarity">
    <text evidence="2">Belongs to the UPF0754 family.</text>
</comment>
<evidence type="ECO:0000256" key="4">
    <source>
        <dbReference type="ARBA" id="ARBA00022989"/>
    </source>
</evidence>
<keyword evidence="5 6" id="KW-0472">Membrane</keyword>
<keyword evidence="8" id="KW-1185">Reference proteome</keyword>
<dbReference type="PANTHER" id="PTHR35791">
    <property type="entry name" value="UPF0754 MEMBRANE PROTEIN YHEB"/>
    <property type="match status" value="1"/>
</dbReference>
<dbReference type="EMBL" id="LPWH01000121">
    <property type="protein sequence ID" value="POQ98584.1"/>
    <property type="molecule type" value="Genomic_DNA"/>
</dbReference>
<feature type="transmembrane region" description="Helical" evidence="6">
    <location>
        <begin position="12"/>
        <end position="35"/>
    </location>
</feature>
<protein>
    <recommendedName>
        <fullName evidence="9">DUF445 domain-containing protein</fullName>
    </recommendedName>
</protein>
<dbReference type="PANTHER" id="PTHR35791:SF1">
    <property type="entry name" value="UPF0754 MEMBRANE PROTEIN YHEB"/>
    <property type="match status" value="1"/>
</dbReference>
<name>A0A2S4JG89_9SPIO</name>
<evidence type="ECO:0008006" key="9">
    <source>
        <dbReference type="Google" id="ProtNLM"/>
    </source>
</evidence>
<dbReference type="GO" id="GO:0012505">
    <property type="term" value="C:endomembrane system"/>
    <property type="evidence" value="ECO:0007669"/>
    <property type="project" value="UniProtKB-SubCell"/>
</dbReference>
<comment type="subcellular location">
    <subcellularLocation>
        <location evidence="1">Endomembrane system</location>
    </subcellularLocation>
</comment>
<evidence type="ECO:0000256" key="5">
    <source>
        <dbReference type="ARBA" id="ARBA00023136"/>
    </source>
</evidence>
<evidence type="ECO:0000256" key="1">
    <source>
        <dbReference type="ARBA" id="ARBA00004308"/>
    </source>
</evidence>
<dbReference type="InterPro" id="IPR007383">
    <property type="entry name" value="DUF445"/>
</dbReference>
<evidence type="ECO:0000256" key="2">
    <source>
        <dbReference type="ARBA" id="ARBA00008053"/>
    </source>
</evidence>
<evidence type="ECO:0000256" key="6">
    <source>
        <dbReference type="SAM" id="Phobius"/>
    </source>
</evidence>
<proteinExistence type="inferred from homology"/>
<comment type="caution">
    <text evidence="7">The sequence shown here is derived from an EMBL/GenBank/DDBJ whole genome shotgun (WGS) entry which is preliminary data.</text>
</comment>
<reference evidence="8" key="1">
    <citation type="submission" date="2015-12" db="EMBL/GenBank/DDBJ databases">
        <authorList>
            <person name="Lodha T.D."/>
            <person name="Chintalapati S."/>
            <person name="Chintalapati V.R."/>
            <person name="Sravanthi T."/>
        </authorList>
    </citation>
    <scope>NUCLEOTIDE SEQUENCE [LARGE SCALE GENOMIC DNA]</scope>
    <source>
        <strain evidence="8">JC133</strain>
    </source>
</reference>